<organism evidence="2 3">
    <name type="scientific">Nocardiopsis tropica</name>
    <dbReference type="NCBI Taxonomy" id="109330"/>
    <lineage>
        <taxon>Bacteria</taxon>
        <taxon>Bacillati</taxon>
        <taxon>Actinomycetota</taxon>
        <taxon>Actinomycetes</taxon>
        <taxon>Streptosporangiales</taxon>
        <taxon>Nocardiopsidaceae</taxon>
        <taxon>Nocardiopsis</taxon>
    </lineage>
</organism>
<protein>
    <submittedName>
        <fullName evidence="2">Uncharacterized protein</fullName>
    </submittedName>
</protein>
<evidence type="ECO:0000313" key="2">
    <source>
        <dbReference type="EMBL" id="MEE2051759.1"/>
    </source>
</evidence>
<feature type="region of interest" description="Disordered" evidence="1">
    <location>
        <begin position="1"/>
        <end position="33"/>
    </location>
</feature>
<sequence>MSTESTESTETPVPFAGWDDPAVSGEEADGPQEEHIREWAETYVPEASATAFAEWIVAEWEEYEPDGTFTVYEFLCGVLREWRGEDGGYPATPEVARRDRL</sequence>
<dbReference type="RefSeq" id="WP_330158822.1">
    <property type="nucleotide sequence ID" value="NZ_BAAAJA010000022.1"/>
</dbReference>
<evidence type="ECO:0000256" key="1">
    <source>
        <dbReference type="SAM" id="MobiDB-lite"/>
    </source>
</evidence>
<feature type="compositionally biased region" description="Low complexity" evidence="1">
    <location>
        <begin position="1"/>
        <end position="11"/>
    </location>
</feature>
<dbReference type="Proteomes" id="UP001348641">
    <property type="component" value="Unassembled WGS sequence"/>
</dbReference>
<gene>
    <name evidence="2" type="ORF">Q8A49_14760</name>
</gene>
<dbReference type="EMBL" id="JAUUCC010000034">
    <property type="protein sequence ID" value="MEE2051759.1"/>
    <property type="molecule type" value="Genomic_DNA"/>
</dbReference>
<reference evidence="2 3" key="1">
    <citation type="submission" date="2023-07" db="EMBL/GenBank/DDBJ databases">
        <authorList>
            <person name="Girao M."/>
            <person name="Carvalho M.F."/>
        </authorList>
    </citation>
    <scope>NUCLEOTIDE SEQUENCE [LARGE SCALE GENOMIC DNA]</scope>
    <source>
        <strain evidence="2 3">66/93</strain>
    </source>
</reference>
<comment type="caution">
    <text evidence="2">The sequence shown here is derived from an EMBL/GenBank/DDBJ whole genome shotgun (WGS) entry which is preliminary data.</text>
</comment>
<proteinExistence type="predicted"/>
<name>A0ABU7KR33_9ACTN</name>
<accession>A0ABU7KR33</accession>
<evidence type="ECO:0000313" key="3">
    <source>
        <dbReference type="Proteomes" id="UP001348641"/>
    </source>
</evidence>